<evidence type="ECO:0000313" key="1">
    <source>
        <dbReference type="EMBL" id="MBM3222289.1"/>
    </source>
</evidence>
<dbReference type="EMBL" id="VGLS01000008">
    <property type="protein sequence ID" value="MBM3222289.1"/>
    <property type="molecule type" value="Genomic_DNA"/>
</dbReference>
<gene>
    <name evidence="1" type="ORF">FJZ47_00585</name>
</gene>
<accession>A0A937VWE3</accession>
<reference evidence="1" key="1">
    <citation type="submission" date="2019-03" db="EMBL/GenBank/DDBJ databases">
        <title>Lake Tanganyika Metagenome-Assembled Genomes (MAGs).</title>
        <authorList>
            <person name="Tran P."/>
        </authorList>
    </citation>
    <scope>NUCLEOTIDE SEQUENCE</scope>
    <source>
        <strain evidence="1">K_DeepCast_65m_m2_066</strain>
    </source>
</reference>
<name>A0A937VWE3_UNCTE</name>
<comment type="caution">
    <text evidence="1">The sequence shown here is derived from an EMBL/GenBank/DDBJ whole genome shotgun (WGS) entry which is preliminary data.</text>
</comment>
<dbReference type="Proteomes" id="UP000712673">
    <property type="component" value="Unassembled WGS sequence"/>
</dbReference>
<evidence type="ECO:0000313" key="2">
    <source>
        <dbReference type="Proteomes" id="UP000712673"/>
    </source>
</evidence>
<organism evidence="1 2">
    <name type="scientific">Tectimicrobiota bacterium</name>
    <dbReference type="NCBI Taxonomy" id="2528274"/>
    <lineage>
        <taxon>Bacteria</taxon>
        <taxon>Pseudomonadati</taxon>
        <taxon>Nitrospinota/Tectimicrobiota group</taxon>
        <taxon>Candidatus Tectimicrobiota</taxon>
    </lineage>
</organism>
<protein>
    <submittedName>
        <fullName evidence="1">Uncharacterized protein</fullName>
    </submittedName>
</protein>
<sequence>MSYSEFALPTIVKAFQLILNERTDLFAQVPELALSEYFAMTLKEHVPLALAINTEKARSELIIAVMLVELRKRLDYRISVFSGVELNVDAQQGLHGVCDFIITRSAEQLFVSAPVLIIVEAKNENITGGLGQCIAAMLAARLFNAREGQDIPTVYGAVTSGSVWKFLQLVDNTVYIDLEEYHINNAGKILGILVYIAEGAWALLPV</sequence>
<dbReference type="AlphaFoldDB" id="A0A937VWE3"/>
<proteinExistence type="predicted"/>